<dbReference type="Gene3D" id="2.60.40.150">
    <property type="entry name" value="C2 domain"/>
    <property type="match status" value="1"/>
</dbReference>
<dbReference type="GeneID" id="5129430"/>
<keyword evidence="2 7" id="KW-0378">Hydrolase</keyword>
<accession>A5DAA1</accession>
<evidence type="ECO:0000256" key="7">
    <source>
        <dbReference type="RuleBase" id="RU361133"/>
    </source>
</evidence>
<dbReference type="SMART" id="SM00239">
    <property type="entry name" value="C2"/>
    <property type="match status" value="1"/>
</dbReference>
<evidence type="ECO:0000259" key="8">
    <source>
        <dbReference type="PROSITE" id="PS50004"/>
    </source>
</evidence>
<dbReference type="CDD" id="cd08598">
    <property type="entry name" value="PI-PLC1c_yeast"/>
    <property type="match status" value="1"/>
</dbReference>
<dbReference type="InterPro" id="IPR011992">
    <property type="entry name" value="EF-hand-dom_pair"/>
</dbReference>
<gene>
    <name evidence="10" type="ORF">PGUG_00206</name>
</gene>
<dbReference type="InterPro" id="IPR000008">
    <property type="entry name" value="C2_dom"/>
</dbReference>
<evidence type="ECO:0000256" key="2">
    <source>
        <dbReference type="ARBA" id="ARBA00022801"/>
    </source>
</evidence>
<dbReference type="InterPro" id="IPR017946">
    <property type="entry name" value="PLC-like_Pdiesterase_TIM-brl"/>
</dbReference>
<dbReference type="InParanoid" id="A5DAA1"/>
<dbReference type="PRINTS" id="PR00390">
    <property type="entry name" value="PHPHLIPASEC"/>
</dbReference>
<dbReference type="InterPro" id="IPR001192">
    <property type="entry name" value="PI-PLC_fam"/>
</dbReference>
<dbReference type="SMART" id="SM00148">
    <property type="entry name" value="PLCXc"/>
    <property type="match status" value="1"/>
</dbReference>
<keyword evidence="4 7" id="KW-0443">Lipid metabolism</keyword>
<dbReference type="PROSITE" id="PS50008">
    <property type="entry name" value="PIPLC_Y_DOMAIN"/>
    <property type="match status" value="1"/>
</dbReference>
<dbReference type="PANTHER" id="PTHR10336">
    <property type="entry name" value="PHOSPHOINOSITIDE-SPECIFIC PHOSPHOLIPASE C FAMILY PROTEIN"/>
    <property type="match status" value="1"/>
</dbReference>
<feature type="domain" description="C2" evidence="8">
    <location>
        <begin position="762"/>
        <end position="898"/>
    </location>
</feature>
<dbReference type="InterPro" id="IPR037755">
    <property type="entry name" value="Plc1_PH"/>
</dbReference>
<dbReference type="Pfam" id="PF00387">
    <property type="entry name" value="PI-PLC-Y"/>
    <property type="match status" value="1"/>
</dbReference>
<dbReference type="FunCoup" id="A5DAA1">
    <property type="interactions" value="321"/>
</dbReference>
<comment type="function">
    <text evidence="6">The production of the second messenger molecules diacylglycerol (DAG) and inositol 1,4,5-trisphosphate (IP3) is mediated by activated phosphatidylinositol-specific phospholipase C enzymes.</text>
</comment>
<evidence type="ECO:0000259" key="9">
    <source>
        <dbReference type="PROSITE" id="PS50008"/>
    </source>
</evidence>
<keyword evidence="5" id="KW-0807">Transducer</keyword>
<dbReference type="AlphaFoldDB" id="A5DAA1"/>
<dbReference type="Pfam" id="PF00168">
    <property type="entry name" value="C2"/>
    <property type="match status" value="1"/>
</dbReference>
<evidence type="ECO:0000256" key="4">
    <source>
        <dbReference type="ARBA" id="ARBA00023098"/>
    </source>
</evidence>
<dbReference type="Proteomes" id="UP000001997">
    <property type="component" value="Unassembled WGS sequence"/>
</dbReference>
<name>A5DAA1_PICGU</name>
<dbReference type="FunFam" id="3.20.20.190:FF:000039">
    <property type="entry name" value="Phosphoinositide phospholipase C"/>
    <property type="match status" value="1"/>
</dbReference>
<sequence length="921" mass="104252">MMLPGKPNGEYTTESDGEGNAADVEMMYVPSSSKQRAGLLPVYSNLPNQLINLRANETKGSFNGMSDCVVTKGTIKDLVTSKDNSDLTIVSESSTFSSLNDRLEEMRLEDKEHTSSELHRAMERYRSITPFLHGGLPLLKVSQKSRKRILLQVDPSEFKIQWKITAKASSSNGISGFQKLLNTASAHNNKVHELPITCIKWVSLQADATSYREELHISKEFENQWLTICYLDMKKDKLKTLHLITDTERDFKRLSGIIDTLRRVREALTNNFLLGADNITELRESLLSTPQSEGPVKEVRELLYLEDILKYSRRLNINLDEAFLKDVFDNVITRVATSSEPKGLSFEGFKEFVSIIKRRDDISHIWEACFSSSSTIDFDKFCTFMIEIQKEEHNEEHLRKLFVRFSKREDRSIWTKESFNAFLLSKYSTIFKNDFSDDYFDHPLNDYFISSSHNTYLIGRQFVGDSSIDGYIRAFQRGCKCVEIDIWDGMSIDGDLDNNESEGIKGPIVNHGRSFTSSISLKNVLSTVKKYAFSSSSWPVILSLEVHCNAENQLKIKKLLKDILGESLVTDMLDNDCVLPSPRKLRSKILLKVKRTSARTYSVSQDGQSALSTSTTSTSFSEDSGAAQRRDSFSIRRRSESTKIVTELSDLAIYIQGIKFRNFSLPESKTFNHCISLSEKSFNSLLSDEEKRLSLAKHNRKFLMRVYPSKMRIGSSNFNPITQWNYGVQMVASNWQTYDVGQQINEALFQSCGGTGYALKPKSLRSPLSKKRKPELVQRPLMRFSLKIISALQLPKSKGSNAATNPFVSVEMHGCSLIQWDGESQEPSTSIIAANGFNPIWNEQFSCIMSAENDLAFLRIVVNSSSSATGKEDIQPLGIIVLRVGCIKDGYRYLPINDPLGEELVYSKLLVRIDKDHDIGI</sequence>
<dbReference type="VEuPathDB" id="FungiDB:PGUG_00206"/>
<dbReference type="InterPro" id="IPR001711">
    <property type="entry name" value="PLipase_C_Pinositol-sp_Y"/>
</dbReference>
<dbReference type="Gene3D" id="3.20.20.190">
    <property type="entry name" value="Phosphatidylinositol (PI) phosphodiesterase"/>
    <property type="match status" value="1"/>
</dbReference>
<dbReference type="SUPFAM" id="SSF47473">
    <property type="entry name" value="EF-hand"/>
    <property type="match status" value="1"/>
</dbReference>
<dbReference type="GO" id="GO:0016042">
    <property type="term" value="P:lipid catabolic process"/>
    <property type="evidence" value="ECO:0007669"/>
    <property type="project" value="UniProtKB-KW"/>
</dbReference>
<dbReference type="EMBL" id="CH408155">
    <property type="protein sequence ID" value="EDK36108.2"/>
    <property type="molecule type" value="Genomic_DNA"/>
</dbReference>
<evidence type="ECO:0000256" key="3">
    <source>
        <dbReference type="ARBA" id="ARBA00022963"/>
    </source>
</evidence>
<evidence type="ECO:0000256" key="1">
    <source>
        <dbReference type="ARBA" id="ARBA00001195"/>
    </source>
</evidence>
<dbReference type="SMART" id="SM00149">
    <property type="entry name" value="PLCYc"/>
    <property type="match status" value="1"/>
</dbReference>
<dbReference type="CDD" id="cd00275">
    <property type="entry name" value="C2_PLC_like"/>
    <property type="match status" value="1"/>
</dbReference>
<keyword evidence="11" id="KW-1185">Reference proteome</keyword>
<dbReference type="CDD" id="cd13360">
    <property type="entry name" value="PH_PLC_fungal"/>
    <property type="match status" value="1"/>
</dbReference>
<comment type="catalytic activity">
    <reaction evidence="1 7">
        <text>a 1,2-diacyl-sn-glycero-3-phospho-(1D-myo-inositol-4,5-bisphosphate) + H2O = 1D-myo-inositol 1,4,5-trisphosphate + a 1,2-diacyl-sn-glycerol + H(+)</text>
        <dbReference type="Rhea" id="RHEA:33179"/>
        <dbReference type="ChEBI" id="CHEBI:15377"/>
        <dbReference type="ChEBI" id="CHEBI:15378"/>
        <dbReference type="ChEBI" id="CHEBI:17815"/>
        <dbReference type="ChEBI" id="CHEBI:58456"/>
        <dbReference type="ChEBI" id="CHEBI:203600"/>
        <dbReference type="EC" id="3.1.4.11"/>
    </reaction>
</comment>
<dbReference type="OrthoDB" id="269822at2759"/>
<dbReference type="InterPro" id="IPR000909">
    <property type="entry name" value="PLipase_C_PInositol-sp_X_dom"/>
</dbReference>
<dbReference type="STRING" id="294746.A5DAA1"/>
<evidence type="ECO:0000313" key="11">
    <source>
        <dbReference type="Proteomes" id="UP000001997"/>
    </source>
</evidence>
<dbReference type="RefSeq" id="XP_001486829.2">
    <property type="nucleotide sequence ID" value="XM_001486779.1"/>
</dbReference>
<dbReference type="SUPFAM" id="SSF51695">
    <property type="entry name" value="PLC-like phosphodiesterases"/>
    <property type="match status" value="1"/>
</dbReference>
<dbReference type="KEGG" id="pgu:PGUG_00206"/>
<proteinExistence type="predicted"/>
<dbReference type="InterPro" id="IPR035892">
    <property type="entry name" value="C2_domain_sf"/>
</dbReference>
<dbReference type="PROSITE" id="PS50007">
    <property type="entry name" value="PIPLC_X_DOMAIN"/>
    <property type="match status" value="1"/>
</dbReference>
<dbReference type="OMA" id="HWQREMS"/>
<dbReference type="SUPFAM" id="SSF49562">
    <property type="entry name" value="C2 domain (Calcium/lipid-binding domain, CaLB)"/>
    <property type="match status" value="1"/>
</dbReference>
<dbReference type="EC" id="3.1.4.11" evidence="7"/>
<organism evidence="10 11">
    <name type="scientific">Meyerozyma guilliermondii (strain ATCC 6260 / CBS 566 / DSM 6381 / JCM 1539 / NBRC 10279 / NRRL Y-324)</name>
    <name type="common">Yeast</name>
    <name type="synonym">Candida guilliermondii</name>
    <dbReference type="NCBI Taxonomy" id="294746"/>
    <lineage>
        <taxon>Eukaryota</taxon>
        <taxon>Fungi</taxon>
        <taxon>Dikarya</taxon>
        <taxon>Ascomycota</taxon>
        <taxon>Saccharomycotina</taxon>
        <taxon>Pichiomycetes</taxon>
        <taxon>Debaryomycetaceae</taxon>
        <taxon>Meyerozyma</taxon>
    </lineage>
</organism>
<feature type="domain" description="PI-PLC Y-box" evidence="9">
    <location>
        <begin position="648"/>
        <end position="765"/>
    </location>
</feature>
<dbReference type="HOGENOM" id="CLU_002738_1_2_1"/>
<evidence type="ECO:0000256" key="5">
    <source>
        <dbReference type="ARBA" id="ARBA00023224"/>
    </source>
</evidence>
<dbReference type="PROSITE" id="PS50004">
    <property type="entry name" value="C2"/>
    <property type="match status" value="1"/>
</dbReference>
<dbReference type="PANTHER" id="PTHR10336:SF36">
    <property type="entry name" value="1-PHOSPHATIDYLINOSITOL 4,5-BISPHOSPHATE PHOSPHODIESTERASE BETA-4"/>
    <property type="match status" value="1"/>
</dbReference>
<dbReference type="Gene3D" id="1.10.238.10">
    <property type="entry name" value="EF-hand"/>
    <property type="match status" value="1"/>
</dbReference>
<dbReference type="GO" id="GO:0051209">
    <property type="term" value="P:release of sequestered calcium ion into cytosol"/>
    <property type="evidence" value="ECO:0007669"/>
    <property type="project" value="TreeGrafter"/>
</dbReference>
<dbReference type="eggNOG" id="KOG0169">
    <property type="taxonomic scope" value="Eukaryota"/>
</dbReference>
<evidence type="ECO:0000256" key="6">
    <source>
        <dbReference type="ARBA" id="ARBA00059664"/>
    </source>
</evidence>
<protein>
    <recommendedName>
        <fullName evidence="7">Phosphoinositide phospholipase C</fullName>
        <ecNumber evidence="7">3.1.4.11</ecNumber>
    </recommendedName>
</protein>
<dbReference type="Pfam" id="PF00388">
    <property type="entry name" value="PI-PLC-X"/>
    <property type="match status" value="1"/>
</dbReference>
<evidence type="ECO:0000313" key="10">
    <source>
        <dbReference type="EMBL" id="EDK36108.2"/>
    </source>
</evidence>
<dbReference type="GO" id="GO:0004435">
    <property type="term" value="F:phosphatidylinositol-4,5-bisphosphate phospholipase C activity"/>
    <property type="evidence" value="ECO:0007669"/>
    <property type="project" value="UniProtKB-EC"/>
</dbReference>
<dbReference type="GO" id="GO:0048015">
    <property type="term" value="P:phosphatidylinositol-mediated signaling"/>
    <property type="evidence" value="ECO:0007669"/>
    <property type="project" value="TreeGrafter"/>
</dbReference>
<reference evidence="10 11" key="1">
    <citation type="journal article" date="2009" name="Nature">
        <title>Evolution of pathogenicity and sexual reproduction in eight Candida genomes.</title>
        <authorList>
            <person name="Butler G."/>
            <person name="Rasmussen M.D."/>
            <person name="Lin M.F."/>
            <person name="Santos M.A."/>
            <person name="Sakthikumar S."/>
            <person name="Munro C.A."/>
            <person name="Rheinbay E."/>
            <person name="Grabherr M."/>
            <person name="Forche A."/>
            <person name="Reedy J.L."/>
            <person name="Agrafioti I."/>
            <person name="Arnaud M.B."/>
            <person name="Bates S."/>
            <person name="Brown A.J."/>
            <person name="Brunke S."/>
            <person name="Costanzo M.C."/>
            <person name="Fitzpatrick D.A."/>
            <person name="de Groot P.W."/>
            <person name="Harris D."/>
            <person name="Hoyer L.L."/>
            <person name="Hube B."/>
            <person name="Klis F.M."/>
            <person name="Kodira C."/>
            <person name="Lennard N."/>
            <person name="Logue M.E."/>
            <person name="Martin R."/>
            <person name="Neiman A.M."/>
            <person name="Nikolaou E."/>
            <person name="Quail M.A."/>
            <person name="Quinn J."/>
            <person name="Santos M.C."/>
            <person name="Schmitzberger F.F."/>
            <person name="Sherlock G."/>
            <person name="Shah P."/>
            <person name="Silverstein K.A."/>
            <person name="Skrzypek M.S."/>
            <person name="Soll D."/>
            <person name="Staggs R."/>
            <person name="Stansfield I."/>
            <person name="Stumpf M.P."/>
            <person name="Sudbery P.E."/>
            <person name="Srikantha T."/>
            <person name="Zeng Q."/>
            <person name="Berman J."/>
            <person name="Berriman M."/>
            <person name="Heitman J."/>
            <person name="Gow N.A."/>
            <person name="Lorenz M.C."/>
            <person name="Birren B.W."/>
            <person name="Kellis M."/>
            <person name="Cuomo C.A."/>
        </authorList>
    </citation>
    <scope>NUCLEOTIDE SEQUENCE [LARGE SCALE GENOMIC DNA]</scope>
    <source>
        <strain evidence="11">ATCC 6260 / CBS 566 / DSM 6381 / JCM 1539 / NBRC 10279 / NRRL Y-324</strain>
    </source>
</reference>
<keyword evidence="3 7" id="KW-0442">Lipid degradation</keyword>
<dbReference type="CDD" id="cd16207">
    <property type="entry name" value="EFh_ScPlc1p_like"/>
    <property type="match status" value="1"/>
</dbReference>